<feature type="domain" description="Enoyl reductase (ER)" evidence="2">
    <location>
        <begin position="27"/>
        <end position="353"/>
    </location>
</feature>
<sequence>MSQLPTSSRVITVRESPKDHKPRYHDAALENRAVPPLQKGQVLVKIGAAAFNHRDVWIRKGMYPGITFGAVFGADGAGTVVAAADANDTLLNKRVFLVPMRGWESHPEAPESPKFAILGGGSVVPIGTFAEYVAVERDQIILTPDHLNDEHAAAWPLGGVTAWRASIVNARASQGDNILITGIGGGVALLALQLCLARGANVYVSSGSEEKISRAVALGAKGGVNYKSTDWAVQLEKVLKKDNPRMPFLSAVIDSAGGDLMSKVNKVLKPGGRVVVYGMTAAPAVTFTMREVLKNQQVIGSTMGSHKDLIDATNFMAEHRIVPIVSDVLDGLESAEEGFDLINKGQQFGKVVIRVRHGEATAGNARL</sequence>
<dbReference type="InterPro" id="IPR013154">
    <property type="entry name" value="ADH-like_N"/>
</dbReference>
<dbReference type="InParanoid" id="S8DW86"/>
<feature type="compositionally biased region" description="Polar residues" evidence="1">
    <location>
        <begin position="1"/>
        <end position="10"/>
    </location>
</feature>
<dbReference type="FunFam" id="3.40.50.720:FF:000481">
    <property type="entry name" value="Alcohol dehydrogenase, variant"/>
    <property type="match status" value="1"/>
</dbReference>
<dbReference type="InterPro" id="IPR013149">
    <property type="entry name" value="ADH-like_C"/>
</dbReference>
<dbReference type="InterPro" id="IPR036291">
    <property type="entry name" value="NAD(P)-bd_dom_sf"/>
</dbReference>
<dbReference type="Pfam" id="PF08240">
    <property type="entry name" value="ADH_N"/>
    <property type="match status" value="1"/>
</dbReference>
<evidence type="ECO:0000313" key="4">
    <source>
        <dbReference type="Proteomes" id="UP000015241"/>
    </source>
</evidence>
<dbReference type="Gene3D" id="3.90.180.10">
    <property type="entry name" value="Medium-chain alcohol dehydrogenases, catalytic domain"/>
    <property type="match status" value="1"/>
</dbReference>
<dbReference type="AlphaFoldDB" id="S8DW86"/>
<dbReference type="OrthoDB" id="1706066at2759"/>
<dbReference type="InterPro" id="IPR052711">
    <property type="entry name" value="Zinc_ADH-like"/>
</dbReference>
<protein>
    <recommendedName>
        <fullName evidence="2">Enoyl reductase (ER) domain-containing protein</fullName>
    </recommendedName>
</protein>
<dbReference type="GO" id="GO:0016491">
    <property type="term" value="F:oxidoreductase activity"/>
    <property type="evidence" value="ECO:0007669"/>
    <property type="project" value="InterPro"/>
</dbReference>
<dbReference type="SMART" id="SM00829">
    <property type="entry name" value="PKS_ER"/>
    <property type="match status" value="1"/>
</dbReference>
<feature type="region of interest" description="Disordered" evidence="1">
    <location>
        <begin position="1"/>
        <end position="22"/>
    </location>
</feature>
<dbReference type="Pfam" id="PF00107">
    <property type="entry name" value="ADH_zinc_N"/>
    <property type="match status" value="1"/>
</dbReference>
<accession>S8DW86</accession>
<dbReference type="STRING" id="743788.S8DW86"/>
<dbReference type="InterPro" id="IPR020843">
    <property type="entry name" value="ER"/>
</dbReference>
<gene>
    <name evidence="3" type="ORF">FOMPIDRAFT_1168623</name>
</gene>
<dbReference type="InterPro" id="IPR011032">
    <property type="entry name" value="GroES-like_sf"/>
</dbReference>
<dbReference type="PANTHER" id="PTHR45033">
    <property type="match status" value="1"/>
</dbReference>
<dbReference type="eggNOG" id="KOG1198">
    <property type="taxonomic scope" value="Eukaryota"/>
</dbReference>
<reference evidence="3 4" key="1">
    <citation type="journal article" date="2012" name="Science">
        <title>The Paleozoic origin of enzymatic lignin decomposition reconstructed from 31 fungal genomes.</title>
        <authorList>
            <person name="Floudas D."/>
            <person name="Binder M."/>
            <person name="Riley R."/>
            <person name="Barry K."/>
            <person name="Blanchette R.A."/>
            <person name="Henrissat B."/>
            <person name="Martinez A.T."/>
            <person name="Otillar R."/>
            <person name="Spatafora J.W."/>
            <person name="Yadav J.S."/>
            <person name="Aerts A."/>
            <person name="Benoit I."/>
            <person name="Boyd A."/>
            <person name="Carlson A."/>
            <person name="Copeland A."/>
            <person name="Coutinho P.M."/>
            <person name="de Vries R.P."/>
            <person name="Ferreira P."/>
            <person name="Findley K."/>
            <person name="Foster B."/>
            <person name="Gaskell J."/>
            <person name="Glotzer D."/>
            <person name="Gorecki P."/>
            <person name="Heitman J."/>
            <person name="Hesse C."/>
            <person name="Hori C."/>
            <person name="Igarashi K."/>
            <person name="Jurgens J.A."/>
            <person name="Kallen N."/>
            <person name="Kersten P."/>
            <person name="Kohler A."/>
            <person name="Kuees U."/>
            <person name="Kumar T.K.A."/>
            <person name="Kuo A."/>
            <person name="LaButti K."/>
            <person name="Larrondo L.F."/>
            <person name="Lindquist E."/>
            <person name="Ling A."/>
            <person name="Lombard V."/>
            <person name="Lucas S."/>
            <person name="Lundell T."/>
            <person name="Martin R."/>
            <person name="McLaughlin D.J."/>
            <person name="Morgenstern I."/>
            <person name="Morin E."/>
            <person name="Murat C."/>
            <person name="Nagy L.G."/>
            <person name="Nolan M."/>
            <person name="Ohm R.A."/>
            <person name="Patyshakuliyeva A."/>
            <person name="Rokas A."/>
            <person name="Ruiz-Duenas F.J."/>
            <person name="Sabat G."/>
            <person name="Salamov A."/>
            <person name="Samejima M."/>
            <person name="Schmutz J."/>
            <person name="Slot J.C."/>
            <person name="St John F."/>
            <person name="Stenlid J."/>
            <person name="Sun H."/>
            <person name="Sun S."/>
            <person name="Syed K."/>
            <person name="Tsang A."/>
            <person name="Wiebenga A."/>
            <person name="Young D."/>
            <person name="Pisabarro A."/>
            <person name="Eastwood D.C."/>
            <person name="Martin F."/>
            <person name="Cullen D."/>
            <person name="Grigoriev I.V."/>
            <person name="Hibbett D.S."/>
        </authorList>
    </citation>
    <scope>NUCLEOTIDE SEQUENCE</scope>
    <source>
        <strain evidence="4">FP-58527</strain>
    </source>
</reference>
<name>S8DW86_FOMSC</name>
<dbReference type="EMBL" id="KE504207">
    <property type="protein sequence ID" value="EPS95443.1"/>
    <property type="molecule type" value="Genomic_DNA"/>
</dbReference>
<dbReference type="PANTHER" id="PTHR45033:SF3">
    <property type="entry name" value="DEHYDROGENASE, PUTATIVE (AFU_ORTHOLOGUE AFUA_2G13270)-RELATED"/>
    <property type="match status" value="1"/>
</dbReference>
<dbReference type="SUPFAM" id="SSF51735">
    <property type="entry name" value="NAD(P)-binding Rossmann-fold domains"/>
    <property type="match status" value="1"/>
</dbReference>
<proteinExistence type="predicted"/>
<evidence type="ECO:0000256" key="1">
    <source>
        <dbReference type="SAM" id="MobiDB-lite"/>
    </source>
</evidence>
<keyword evidence="4" id="KW-1185">Reference proteome</keyword>
<dbReference type="Proteomes" id="UP000015241">
    <property type="component" value="Unassembled WGS sequence"/>
</dbReference>
<organism evidence="3 4">
    <name type="scientific">Fomitopsis schrenkii</name>
    <name type="common">Brown rot fungus</name>
    <dbReference type="NCBI Taxonomy" id="2126942"/>
    <lineage>
        <taxon>Eukaryota</taxon>
        <taxon>Fungi</taxon>
        <taxon>Dikarya</taxon>
        <taxon>Basidiomycota</taxon>
        <taxon>Agaricomycotina</taxon>
        <taxon>Agaricomycetes</taxon>
        <taxon>Polyporales</taxon>
        <taxon>Fomitopsis</taxon>
    </lineage>
</organism>
<evidence type="ECO:0000313" key="3">
    <source>
        <dbReference type="EMBL" id="EPS95443.1"/>
    </source>
</evidence>
<dbReference type="Gene3D" id="3.40.50.720">
    <property type="entry name" value="NAD(P)-binding Rossmann-like Domain"/>
    <property type="match status" value="1"/>
</dbReference>
<dbReference type="SUPFAM" id="SSF50129">
    <property type="entry name" value="GroES-like"/>
    <property type="match status" value="1"/>
</dbReference>
<evidence type="ECO:0000259" key="2">
    <source>
        <dbReference type="SMART" id="SM00829"/>
    </source>
</evidence>
<dbReference type="HOGENOM" id="CLU_026673_3_4_1"/>